<name>A0A1X2I129_9FUNG</name>
<gene>
    <name evidence="5" type="ORF">BCR42DRAFT_496007</name>
</gene>
<proteinExistence type="inferred from homology"/>
<dbReference type="Pfam" id="PF04931">
    <property type="entry name" value="DNA_pol_phi"/>
    <property type="match status" value="1"/>
</dbReference>
<feature type="compositionally biased region" description="Basic residues" evidence="4">
    <location>
        <begin position="679"/>
        <end position="688"/>
    </location>
</feature>
<feature type="region of interest" description="Disordered" evidence="4">
    <location>
        <begin position="676"/>
        <end position="697"/>
    </location>
</feature>
<keyword evidence="3" id="KW-0539">Nucleus</keyword>
<evidence type="ECO:0000313" key="5">
    <source>
        <dbReference type="EMBL" id="ORZ07091.1"/>
    </source>
</evidence>
<comment type="caution">
    <text evidence="5">The sequence shown here is derived from an EMBL/GenBank/DDBJ whole genome shotgun (WGS) entry which is preliminary data.</text>
</comment>
<dbReference type="OrthoDB" id="342531at2759"/>
<evidence type="ECO:0000256" key="1">
    <source>
        <dbReference type="ARBA" id="ARBA00004123"/>
    </source>
</evidence>
<dbReference type="Proteomes" id="UP000193560">
    <property type="component" value="Unassembled WGS sequence"/>
</dbReference>
<dbReference type="GO" id="GO:0005730">
    <property type="term" value="C:nucleolus"/>
    <property type="evidence" value="ECO:0007669"/>
    <property type="project" value="InterPro"/>
</dbReference>
<dbReference type="PANTHER" id="PTHR13213:SF2">
    <property type="entry name" value="MYB-BINDING PROTEIN 1A"/>
    <property type="match status" value="1"/>
</dbReference>
<dbReference type="InterPro" id="IPR007015">
    <property type="entry name" value="DNA_pol_V/MYBBP1A"/>
</dbReference>
<reference evidence="5 6" key="1">
    <citation type="submission" date="2016-07" db="EMBL/GenBank/DDBJ databases">
        <title>Pervasive Adenine N6-methylation of Active Genes in Fungi.</title>
        <authorList>
            <consortium name="DOE Joint Genome Institute"/>
            <person name="Mondo S.J."/>
            <person name="Dannebaum R.O."/>
            <person name="Kuo R.C."/>
            <person name="Labutti K."/>
            <person name="Haridas S."/>
            <person name="Kuo A."/>
            <person name="Salamov A."/>
            <person name="Ahrendt S.R."/>
            <person name="Lipzen A."/>
            <person name="Sullivan W."/>
            <person name="Andreopoulos W.B."/>
            <person name="Clum A."/>
            <person name="Lindquist E."/>
            <person name="Daum C."/>
            <person name="Ramamoorthy G.K."/>
            <person name="Gryganskyi A."/>
            <person name="Culley D."/>
            <person name="Magnuson J.K."/>
            <person name="James T.Y."/>
            <person name="O'Malley M.A."/>
            <person name="Stajich J.E."/>
            <person name="Spatafora J.W."/>
            <person name="Visel A."/>
            <person name="Grigoriev I.V."/>
        </authorList>
    </citation>
    <scope>NUCLEOTIDE SEQUENCE [LARGE SCALE GENOMIC DNA]</scope>
    <source>
        <strain evidence="5 6">NRRL 1336</strain>
    </source>
</reference>
<comment type="subcellular location">
    <subcellularLocation>
        <location evidence="1">Nucleus</location>
    </subcellularLocation>
</comment>
<evidence type="ECO:0000313" key="6">
    <source>
        <dbReference type="Proteomes" id="UP000193560"/>
    </source>
</evidence>
<evidence type="ECO:0000256" key="2">
    <source>
        <dbReference type="ARBA" id="ARBA00006809"/>
    </source>
</evidence>
<protein>
    <submittedName>
        <fullName evidence="5">DNA polymerase phi-domain-containing protein</fullName>
    </submittedName>
</protein>
<dbReference type="AlphaFoldDB" id="A0A1X2I129"/>
<accession>A0A1X2I129</accession>
<feature type="region of interest" description="Disordered" evidence="4">
    <location>
        <begin position="755"/>
        <end position="813"/>
    </location>
</feature>
<dbReference type="SUPFAM" id="SSF48371">
    <property type="entry name" value="ARM repeat"/>
    <property type="match status" value="1"/>
</dbReference>
<dbReference type="EMBL" id="MCGE01000036">
    <property type="protein sequence ID" value="ORZ07091.1"/>
    <property type="molecule type" value="Genomic_DNA"/>
</dbReference>
<keyword evidence="6" id="KW-1185">Reference proteome</keyword>
<dbReference type="GO" id="GO:0000182">
    <property type="term" value="F:rDNA binding"/>
    <property type="evidence" value="ECO:0007669"/>
    <property type="project" value="TreeGrafter"/>
</dbReference>
<comment type="similarity">
    <text evidence="2">Belongs to the MYBBP1A family.</text>
</comment>
<dbReference type="InterPro" id="IPR016024">
    <property type="entry name" value="ARM-type_fold"/>
</dbReference>
<evidence type="ECO:0000256" key="4">
    <source>
        <dbReference type="SAM" id="MobiDB-lite"/>
    </source>
</evidence>
<sequence>MATTTLNLYWDLASLDAAARQQATVTLIRTLVDFQLAHEKSMDNSTAPKVAGTEEELDQVCASDVSYAVRRLLRGLPSSRQGARQGFSLALTELLAVMDCITAPLVMDLLCQYTERTGGMSGEEVRDMLFGRLFGIMAMVASGLMARSTTQPAHVIRMIDLVSEIANAKAYLNEVCYHVIINMLPFVEKMQEKDMIMEKILSLFVRENMANVDEVNLVLSIQQQMTNVDLSHAFKGWASDNVFDRANLELLASIVREVPLDNNENQVDWTPQLHSIWDRLLSTVLSKKVNKNNASFHEFWSIVVDGNMFSQQSSHGRKYWGFQVMNKVLPQLSTDQMPLIFTENFMRTFINNLSSDVRFLNKAARQTAMTIQQVAEQNKQVGFAVVSQLIGQYGHQQFDRITRTKTVENLLATMDADGIRHYLVYLARLFVNNQQQQQQADDQVSERTIELQREWAINQMLLLVTHPKTPKEESWINDVVKFVLVYTFFDVKPASAKKSNKKSNKAAAQDDDALTNFQTPTPVLTETSCTMLKSKFQSLVLALSKLAPIKKTETGHLKTRRWNGSTNDGRLWADVIYNHYQTLLKKPTLTLRAQADPEAMEALDEAKTATLKVIDGLKSRAATDDNEQGGDHVAYGFEILFYHVLLHSLMDQEEGAGLLGDLLNCYEKMDKQQSAAAASKKKNNKKKNAAATEPAAGEPEPIEVIVDILLSFLTSASPMLKGITEHVFELFSPLLTKQAMENLINIIVTNENKQGGEELFGDEEDNSEEDDDVELLDGDDDDVMEIDQDDESEDDEDESDDDDEEEDQNGMVDEELRQKVEAAMRSQGILGGDDSDDEELLDDDAMEAFDEKLAEIFKQKKMDKQDKKTMQESVVHFKNNVMDLLIIFARKNPTNPLLLGTIVPLLQVVQSTKAKAKASTVQFVNKVESYLKNKLGKATEVPPYGTFDDATLLDIMRSIHTFATGIHGGGKAHSDMCSQLLLFVRKCIVGTGSDVTVDSLIGEKKTKAAGQLLQQYMDCYKASLEAFLTKKSNPLHTSYFVALLQRFPQTCWSPLMDTLVTHIVPDTCANTFRHSLACQWSGLLVQQCVGKKTKSVDQAFTSKLLPTMIQHIESSANKLLLDSTITGSHEKMKSLMKLAGLLDKTSSRLGSKITTWDASLFTTLSTDKTFGTPLIRTTCKSILDRS</sequence>
<dbReference type="GO" id="GO:0006355">
    <property type="term" value="P:regulation of DNA-templated transcription"/>
    <property type="evidence" value="ECO:0007669"/>
    <property type="project" value="InterPro"/>
</dbReference>
<evidence type="ECO:0000256" key="3">
    <source>
        <dbReference type="ARBA" id="ARBA00023242"/>
    </source>
</evidence>
<feature type="compositionally biased region" description="Acidic residues" evidence="4">
    <location>
        <begin position="759"/>
        <end position="808"/>
    </location>
</feature>
<dbReference type="PANTHER" id="PTHR13213">
    <property type="entry name" value="MYB-BINDING PROTEIN 1A FAMILY MEMBER"/>
    <property type="match status" value="1"/>
</dbReference>
<organism evidence="5 6">
    <name type="scientific">Absidia repens</name>
    <dbReference type="NCBI Taxonomy" id="90262"/>
    <lineage>
        <taxon>Eukaryota</taxon>
        <taxon>Fungi</taxon>
        <taxon>Fungi incertae sedis</taxon>
        <taxon>Mucoromycota</taxon>
        <taxon>Mucoromycotina</taxon>
        <taxon>Mucoromycetes</taxon>
        <taxon>Mucorales</taxon>
        <taxon>Cunninghamellaceae</taxon>
        <taxon>Absidia</taxon>
    </lineage>
</organism>
<dbReference type="STRING" id="90262.A0A1X2I129"/>